<evidence type="ECO:0000259" key="3">
    <source>
        <dbReference type="Pfam" id="PF00370"/>
    </source>
</evidence>
<dbReference type="PANTHER" id="PTHR43095">
    <property type="entry name" value="SUGAR KINASE"/>
    <property type="match status" value="1"/>
</dbReference>
<feature type="domain" description="Carbohydrate kinase FGGY C-terminal" evidence="4">
    <location>
        <begin position="301"/>
        <end position="452"/>
    </location>
</feature>
<dbReference type="Gene3D" id="3.30.420.40">
    <property type="match status" value="2"/>
</dbReference>
<dbReference type="GO" id="GO:0005975">
    <property type="term" value="P:carbohydrate metabolic process"/>
    <property type="evidence" value="ECO:0007669"/>
    <property type="project" value="InterPro"/>
</dbReference>
<dbReference type="EC" id="2.7.1.-" evidence="5"/>
<protein>
    <submittedName>
        <fullName evidence="5">L-xylulose/3-keto-L-gulonate kinase</fullName>
        <ecNumber evidence="5">2.7.1.-</ecNumber>
    </submittedName>
</protein>
<dbReference type="Pfam" id="PF00370">
    <property type="entry name" value="FGGY_N"/>
    <property type="match status" value="1"/>
</dbReference>
<dbReference type="PIRSF" id="PIRSF000538">
    <property type="entry name" value="GlpK"/>
    <property type="match status" value="1"/>
</dbReference>
<keyword evidence="1 5" id="KW-0808">Transferase</keyword>
<evidence type="ECO:0000256" key="1">
    <source>
        <dbReference type="ARBA" id="ARBA00022679"/>
    </source>
</evidence>
<dbReference type="InterPro" id="IPR018484">
    <property type="entry name" value="FGGY_N"/>
</dbReference>
<dbReference type="Pfam" id="PF02782">
    <property type="entry name" value="FGGY_C"/>
    <property type="match status" value="1"/>
</dbReference>
<evidence type="ECO:0000313" key="5">
    <source>
        <dbReference type="EMBL" id="MPL67726.1"/>
    </source>
</evidence>
<name>A0A644TL97_9ZZZZ</name>
<dbReference type="InterPro" id="IPR043129">
    <property type="entry name" value="ATPase_NBD"/>
</dbReference>
<reference evidence="5" key="1">
    <citation type="submission" date="2019-08" db="EMBL/GenBank/DDBJ databases">
        <authorList>
            <person name="Kucharzyk K."/>
            <person name="Murdoch R.W."/>
            <person name="Higgins S."/>
            <person name="Loffler F."/>
        </authorList>
    </citation>
    <scope>NUCLEOTIDE SEQUENCE</scope>
</reference>
<keyword evidence="2 5" id="KW-0418">Kinase</keyword>
<dbReference type="SUPFAM" id="SSF53067">
    <property type="entry name" value="Actin-like ATPase domain"/>
    <property type="match status" value="2"/>
</dbReference>
<organism evidence="5">
    <name type="scientific">bioreactor metagenome</name>
    <dbReference type="NCBI Taxonomy" id="1076179"/>
    <lineage>
        <taxon>unclassified sequences</taxon>
        <taxon>metagenomes</taxon>
        <taxon>ecological metagenomes</taxon>
    </lineage>
</organism>
<proteinExistence type="predicted"/>
<sequence>MDRGEVLESFFLGIDAGTTTIKTCVFDARGNEVSLSARHADPLRGSDGTVSQDMGLLWMEVVSTIRDVLKAVEGKGEIKAIGVTGQGDGFWALDEQLKPVQDALLWIDGRTRSIISRWDEMGIIGNSGRVVFSGSPLAYASWYAENAPEVLEKSRYILFCKDWIKYCLTGEIVTDPSDLSDASLIDVRKRAFSRPLLKSFDMETLLQKLPPMEKSTMIIGHVTGEAAQLTGLKLGIPVANGMIDVAASAIGTGVVDPSMACSIVGTTLFNEIVIDNLSGLEMEGSARPSLICHGLEDRWLLAYGTMTGTPNVDWFLSRLLDRSCGLCLSDAQFVEELEHVGAGSGGIFYHPYLGEGGERAPFVKPSASAQFIGLKSRHSKYHMIRAVCEGVAYSMKDCYEKFPIDPKVIRIAGGGSKNDFWCRIFSSCVGKPIQVTYGDEIGAKGAAITAATSIGFFSSLEEGMDAMISVAKCFEPQPSEANLYQDGYNIYRKIVDAMWDVWDEHEKFVYTCMK</sequence>
<comment type="caution">
    <text evidence="5">The sequence shown here is derived from an EMBL/GenBank/DDBJ whole genome shotgun (WGS) entry which is preliminary data.</text>
</comment>
<feature type="domain" description="Carbohydrate kinase FGGY N-terminal" evidence="3">
    <location>
        <begin position="11"/>
        <end position="251"/>
    </location>
</feature>
<dbReference type="InterPro" id="IPR000577">
    <property type="entry name" value="Carb_kinase_FGGY"/>
</dbReference>
<evidence type="ECO:0000256" key="2">
    <source>
        <dbReference type="ARBA" id="ARBA00022777"/>
    </source>
</evidence>
<dbReference type="GO" id="GO:0016301">
    <property type="term" value="F:kinase activity"/>
    <property type="evidence" value="ECO:0007669"/>
    <property type="project" value="UniProtKB-KW"/>
</dbReference>
<dbReference type="InterPro" id="IPR050406">
    <property type="entry name" value="FGGY_Carb_Kinase"/>
</dbReference>
<accession>A0A644TL97</accession>
<dbReference type="InterPro" id="IPR018485">
    <property type="entry name" value="FGGY_C"/>
</dbReference>
<dbReference type="PANTHER" id="PTHR43095:SF3">
    <property type="entry name" value="L-XYLULOSE_3-KETO-L-GULONATE KINASE"/>
    <property type="match status" value="1"/>
</dbReference>
<dbReference type="AlphaFoldDB" id="A0A644TL97"/>
<gene>
    <name evidence="5" type="primary">lyx_1</name>
    <name evidence="5" type="ORF">SDC9_13424</name>
</gene>
<evidence type="ECO:0000259" key="4">
    <source>
        <dbReference type="Pfam" id="PF02782"/>
    </source>
</evidence>
<dbReference type="EMBL" id="VSSQ01000038">
    <property type="protein sequence ID" value="MPL67726.1"/>
    <property type="molecule type" value="Genomic_DNA"/>
</dbReference>